<keyword evidence="4 5" id="KW-0472">Membrane</keyword>
<dbReference type="Proteomes" id="UP001381693">
    <property type="component" value="Unassembled WGS sequence"/>
</dbReference>
<evidence type="ECO:0000256" key="3">
    <source>
        <dbReference type="ARBA" id="ARBA00022989"/>
    </source>
</evidence>
<feature type="domain" description="Major facilitator superfamily associated" evidence="6">
    <location>
        <begin position="9"/>
        <end position="291"/>
    </location>
</feature>
<evidence type="ECO:0000313" key="7">
    <source>
        <dbReference type="EMBL" id="KAK7085945.1"/>
    </source>
</evidence>
<evidence type="ECO:0000313" key="8">
    <source>
        <dbReference type="Proteomes" id="UP001381693"/>
    </source>
</evidence>
<proteinExistence type="predicted"/>
<evidence type="ECO:0000256" key="4">
    <source>
        <dbReference type="ARBA" id="ARBA00023136"/>
    </source>
</evidence>
<protein>
    <recommendedName>
        <fullName evidence="6">Major facilitator superfamily associated domain-containing protein</fullName>
    </recommendedName>
</protein>
<gene>
    <name evidence="7" type="ORF">SK128_016975</name>
</gene>
<feature type="transmembrane region" description="Helical" evidence="5">
    <location>
        <begin position="278"/>
        <end position="300"/>
    </location>
</feature>
<dbReference type="InterPro" id="IPR024989">
    <property type="entry name" value="MFS_assoc_dom"/>
</dbReference>
<name>A0AAN9AFN1_HALRR</name>
<dbReference type="PANTHER" id="PTHR16172:SF37">
    <property type="entry name" value="RE36877P"/>
    <property type="match status" value="1"/>
</dbReference>
<dbReference type="EMBL" id="JAXCGZ010000464">
    <property type="protein sequence ID" value="KAK7085945.1"/>
    <property type="molecule type" value="Genomic_DNA"/>
</dbReference>
<feature type="transmembrane region" description="Helical" evidence="5">
    <location>
        <begin position="249"/>
        <end position="266"/>
    </location>
</feature>
<feature type="transmembrane region" description="Helical" evidence="5">
    <location>
        <begin position="47"/>
        <end position="69"/>
    </location>
</feature>
<dbReference type="GO" id="GO:0016020">
    <property type="term" value="C:membrane"/>
    <property type="evidence" value="ECO:0007669"/>
    <property type="project" value="UniProtKB-SubCell"/>
</dbReference>
<sequence length="307" mass="33582">MMVVARQLGIPVGVQGTITAMIITVTILVKPIISAMADYWPSFRKTIFLALLIIMVVTLGPIGFFPPMYSLPVLSGRLLHHMSPEENVSSGKWYLIRNATDSCLVTAAWDCKAACQYWETCPIGNDTLEGISLIFRDNMLVSEEMDFSHNILASNISYDNVTSDVKSEIYQVNGLPSSINHTVHNIRIKCAGGERSGDSCLSPWYTLEFWLYVILFLAGQVSATTVESISDAICLDTIGENGNYGAQRAWGALSYGILGTLSGVLVDWQSGLNVMKDYTPAFLLLVVFGTLDVLLSAAYLKVSDVIT</sequence>
<keyword evidence="2 5" id="KW-0812">Transmembrane</keyword>
<comment type="subcellular location">
    <subcellularLocation>
        <location evidence="1">Membrane</location>
        <topology evidence="1">Multi-pass membrane protein</topology>
    </subcellularLocation>
</comment>
<comment type="caution">
    <text evidence="7">The sequence shown here is derived from an EMBL/GenBank/DDBJ whole genome shotgun (WGS) entry which is preliminary data.</text>
</comment>
<evidence type="ECO:0000256" key="5">
    <source>
        <dbReference type="SAM" id="Phobius"/>
    </source>
</evidence>
<keyword evidence="3 5" id="KW-1133">Transmembrane helix</keyword>
<dbReference type="PANTHER" id="PTHR16172">
    <property type="entry name" value="MAJOR FACILITATOR SUPERFAMILY DOMAIN-CONTAINING PROTEIN 6-LIKE"/>
    <property type="match status" value="1"/>
</dbReference>
<feature type="transmembrane region" description="Helical" evidence="5">
    <location>
        <begin position="12"/>
        <end position="35"/>
    </location>
</feature>
<evidence type="ECO:0000259" key="6">
    <source>
        <dbReference type="Pfam" id="PF12832"/>
    </source>
</evidence>
<organism evidence="7 8">
    <name type="scientific">Halocaridina rubra</name>
    <name type="common">Hawaiian red shrimp</name>
    <dbReference type="NCBI Taxonomy" id="373956"/>
    <lineage>
        <taxon>Eukaryota</taxon>
        <taxon>Metazoa</taxon>
        <taxon>Ecdysozoa</taxon>
        <taxon>Arthropoda</taxon>
        <taxon>Crustacea</taxon>
        <taxon>Multicrustacea</taxon>
        <taxon>Malacostraca</taxon>
        <taxon>Eumalacostraca</taxon>
        <taxon>Eucarida</taxon>
        <taxon>Decapoda</taxon>
        <taxon>Pleocyemata</taxon>
        <taxon>Caridea</taxon>
        <taxon>Atyoidea</taxon>
        <taxon>Atyidae</taxon>
        <taxon>Halocaridina</taxon>
    </lineage>
</organism>
<evidence type="ECO:0000256" key="2">
    <source>
        <dbReference type="ARBA" id="ARBA00022692"/>
    </source>
</evidence>
<evidence type="ECO:0000256" key="1">
    <source>
        <dbReference type="ARBA" id="ARBA00004141"/>
    </source>
</evidence>
<reference evidence="7 8" key="1">
    <citation type="submission" date="2023-11" db="EMBL/GenBank/DDBJ databases">
        <title>Halocaridina rubra genome assembly.</title>
        <authorList>
            <person name="Smith C."/>
        </authorList>
    </citation>
    <scope>NUCLEOTIDE SEQUENCE [LARGE SCALE GENOMIC DNA]</scope>
    <source>
        <strain evidence="7">EP-1</strain>
        <tissue evidence="7">Whole</tissue>
    </source>
</reference>
<dbReference type="Pfam" id="PF12832">
    <property type="entry name" value="MFS_1_like"/>
    <property type="match status" value="1"/>
</dbReference>
<dbReference type="AlphaFoldDB" id="A0AAN9AFN1"/>
<dbReference type="InterPro" id="IPR051717">
    <property type="entry name" value="MFS_MFSD6"/>
</dbReference>
<accession>A0AAN9AFN1</accession>
<keyword evidence="8" id="KW-1185">Reference proteome</keyword>